<comment type="caution">
    <text evidence="16">The sequence shown here is derived from an EMBL/GenBank/DDBJ whole genome shotgun (WGS) entry which is preliminary data.</text>
</comment>
<evidence type="ECO:0000259" key="14">
    <source>
        <dbReference type="Pfam" id="PF16190"/>
    </source>
</evidence>
<evidence type="ECO:0000256" key="5">
    <source>
        <dbReference type="ARBA" id="ARBA00022598"/>
    </source>
</evidence>
<dbReference type="FunCoup" id="D3BBR2">
    <property type="interactions" value="136"/>
</dbReference>
<feature type="transmembrane region" description="Helical" evidence="10">
    <location>
        <begin position="1041"/>
        <end position="1060"/>
    </location>
</feature>
<dbReference type="GO" id="GO:0016925">
    <property type="term" value="P:protein sumoylation"/>
    <property type="evidence" value="ECO:0007669"/>
    <property type="project" value="TreeGrafter"/>
</dbReference>
<dbReference type="InterPro" id="IPR045886">
    <property type="entry name" value="ThiF/MoeB/HesA"/>
</dbReference>
<evidence type="ECO:0000256" key="1">
    <source>
        <dbReference type="ARBA" id="ARBA00000488"/>
    </source>
</evidence>
<dbReference type="InterPro" id="IPR032418">
    <property type="entry name" value="E1_FCCH"/>
</dbReference>
<evidence type="ECO:0000259" key="12">
    <source>
        <dbReference type="Pfam" id="PF10277"/>
    </source>
</evidence>
<feature type="compositionally biased region" description="Low complexity" evidence="9">
    <location>
        <begin position="45"/>
        <end position="64"/>
    </location>
</feature>
<feature type="domain" description="Ubiquitin-activating enzyme E1 four-helix bundle" evidence="15">
    <location>
        <begin position="304"/>
        <end position="371"/>
    </location>
</feature>
<dbReference type="OMA" id="WSHCVEL"/>
<dbReference type="SUPFAM" id="SSF69572">
    <property type="entry name" value="Activating enzymes of the ubiquitin-like proteins"/>
    <property type="match status" value="2"/>
</dbReference>
<protein>
    <recommendedName>
        <fullName evidence="4">E1 ubiquitin-activating enzyme</fullName>
        <ecNumber evidence="4">6.2.1.45</ecNumber>
    </recommendedName>
</protein>
<dbReference type="GO" id="GO:0019948">
    <property type="term" value="F:SUMO activating enzyme activity"/>
    <property type="evidence" value="ECO:0007669"/>
    <property type="project" value="TreeGrafter"/>
</dbReference>
<dbReference type="RefSeq" id="XP_020433213.1">
    <property type="nucleotide sequence ID" value="XM_020576801.1"/>
</dbReference>
<feature type="domain" description="Ubiquitin-activating enzyme SCCH" evidence="13">
    <location>
        <begin position="648"/>
        <end position="901"/>
    </location>
</feature>
<accession>D3BBR2</accession>
<dbReference type="Pfam" id="PF16190">
    <property type="entry name" value="E1_FCCH"/>
    <property type="match status" value="1"/>
</dbReference>
<dbReference type="Gene3D" id="2.40.30.180">
    <property type="entry name" value="Ubiquitin-activating enzyme E1, FCCH domain"/>
    <property type="match status" value="1"/>
</dbReference>
<evidence type="ECO:0000313" key="17">
    <source>
        <dbReference type="Proteomes" id="UP000001396"/>
    </source>
</evidence>
<dbReference type="Pfam" id="PF16191">
    <property type="entry name" value="E1_4HB"/>
    <property type="match status" value="1"/>
</dbReference>
<evidence type="ECO:0000256" key="4">
    <source>
        <dbReference type="ARBA" id="ARBA00012990"/>
    </source>
</evidence>
<feature type="transmembrane region" description="Helical" evidence="10">
    <location>
        <begin position="1101"/>
        <end position="1121"/>
    </location>
</feature>
<feature type="region of interest" description="Disordered" evidence="9">
    <location>
        <begin position="45"/>
        <end position="67"/>
    </location>
</feature>
<evidence type="ECO:0000259" key="13">
    <source>
        <dbReference type="Pfam" id="PF10585"/>
    </source>
</evidence>
<comment type="pathway">
    <text evidence="2">Protein modification; protein ubiquitination.</text>
</comment>
<evidence type="ECO:0000313" key="16">
    <source>
        <dbReference type="EMBL" id="EFA81095.1"/>
    </source>
</evidence>
<feature type="domain" description="THIF-type NAD/FAD binding fold" evidence="11">
    <location>
        <begin position="464"/>
        <end position="954"/>
    </location>
</feature>
<dbReference type="InterPro" id="IPR042302">
    <property type="entry name" value="E1_FCCH_sf"/>
</dbReference>
<feature type="transmembrane region" description="Helical" evidence="10">
    <location>
        <begin position="990"/>
        <end position="1008"/>
    </location>
</feature>
<dbReference type="STRING" id="670386.D3BBR2"/>
<dbReference type="Pfam" id="PF00899">
    <property type="entry name" value="ThiF"/>
    <property type="match status" value="2"/>
</dbReference>
<gene>
    <name evidence="16" type="ORF">PPL_05931</name>
</gene>
<proteinExistence type="inferred from homology"/>
<dbReference type="FunFam" id="3.40.50.720:FF:000015">
    <property type="entry name" value="Ubiquitin-activating enzyme E1 1"/>
    <property type="match status" value="1"/>
</dbReference>
<evidence type="ECO:0000256" key="3">
    <source>
        <dbReference type="ARBA" id="ARBA00005673"/>
    </source>
</evidence>
<evidence type="ECO:0000259" key="15">
    <source>
        <dbReference type="Pfam" id="PF16191"/>
    </source>
</evidence>
<dbReference type="InParanoid" id="D3BBR2"/>
<dbReference type="PANTHER" id="PTHR10953:SF186">
    <property type="entry name" value="UBIQUITIN-LIKE MODIFIER-ACTIVATING ENZYME 6"/>
    <property type="match status" value="1"/>
</dbReference>
<dbReference type="InterPro" id="IPR032420">
    <property type="entry name" value="E1_4HB"/>
</dbReference>
<dbReference type="EC" id="6.2.1.45" evidence="4"/>
<dbReference type="Pfam" id="PF10585">
    <property type="entry name" value="UBA_E1_SCCH"/>
    <property type="match status" value="1"/>
</dbReference>
<comment type="catalytic activity">
    <reaction evidence="1">
        <text>ATP + ubiquitin + [E1 ubiquitin-activating enzyme]-L-cysteine = AMP + diphosphate + S-ubiquitinyl-[E1 ubiquitin-activating enzyme]-L-cysteine.</text>
        <dbReference type="EC" id="6.2.1.45"/>
    </reaction>
</comment>
<keyword evidence="10" id="KW-1133">Transmembrane helix</keyword>
<dbReference type="InterPro" id="IPR019572">
    <property type="entry name" value="UBA_E1_SCCH"/>
</dbReference>
<dbReference type="InterPro" id="IPR042063">
    <property type="entry name" value="Ubi_acti_E1_SCCH"/>
</dbReference>
<dbReference type="GO" id="GO:0005737">
    <property type="term" value="C:cytoplasm"/>
    <property type="evidence" value="ECO:0007669"/>
    <property type="project" value="TreeGrafter"/>
</dbReference>
<dbReference type="NCBIfam" id="TIGR01408">
    <property type="entry name" value="Ube1"/>
    <property type="match status" value="1"/>
</dbReference>
<dbReference type="GO" id="GO:0031510">
    <property type="term" value="C:SUMO activating enzyme complex"/>
    <property type="evidence" value="ECO:0007669"/>
    <property type="project" value="TreeGrafter"/>
</dbReference>
<dbReference type="GO" id="GO:0004839">
    <property type="term" value="F:ubiquitin activating enzyme activity"/>
    <property type="evidence" value="ECO:0007669"/>
    <property type="project" value="UniProtKB-EC"/>
</dbReference>
<feature type="transmembrane region" description="Helical" evidence="10">
    <location>
        <begin position="1066"/>
        <end position="1089"/>
    </location>
</feature>
<dbReference type="EMBL" id="ADBJ01000026">
    <property type="protein sequence ID" value="EFA81095.1"/>
    <property type="molecule type" value="Genomic_DNA"/>
</dbReference>
<dbReference type="GO" id="GO:0005524">
    <property type="term" value="F:ATP binding"/>
    <property type="evidence" value="ECO:0007669"/>
    <property type="project" value="UniProtKB-KW"/>
</dbReference>
<dbReference type="Pfam" id="PF10277">
    <property type="entry name" value="Frag1"/>
    <property type="match status" value="1"/>
</dbReference>
<dbReference type="Proteomes" id="UP000001396">
    <property type="component" value="Unassembled WGS sequence"/>
</dbReference>
<dbReference type="InterPro" id="IPR019402">
    <property type="entry name" value="CWH43_N"/>
</dbReference>
<feature type="transmembrane region" description="Helical" evidence="10">
    <location>
        <begin position="1127"/>
        <end position="1152"/>
    </location>
</feature>
<keyword evidence="10" id="KW-0472">Membrane</keyword>
<feature type="domain" description="THIF-type NAD/FAD binding fold" evidence="11">
    <location>
        <begin position="84"/>
        <end position="188"/>
    </location>
</feature>
<keyword evidence="17" id="KW-1185">Reference proteome</keyword>
<dbReference type="Gene3D" id="3.40.50.12550">
    <property type="entry name" value="Ubiquitin-activating enzyme E1, inactive adenylation domain, subdomain 2"/>
    <property type="match status" value="1"/>
</dbReference>
<evidence type="ECO:0000256" key="6">
    <source>
        <dbReference type="ARBA" id="ARBA00022741"/>
    </source>
</evidence>
<keyword evidence="10" id="KW-0812">Transmembrane</keyword>
<dbReference type="FunFam" id="2.40.30.180:FF:000001">
    <property type="entry name" value="ubiquitin-like modifier-activating enzyme 1"/>
    <property type="match status" value="1"/>
</dbReference>
<evidence type="ECO:0000259" key="11">
    <source>
        <dbReference type="Pfam" id="PF00899"/>
    </source>
</evidence>
<dbReference type="PRINTS" id="PR01849">
    <property type="entry name" value="UBIQUITINACT"/>
</dbReference>
<evidence type="ECO:0000256" key="10">
    <source>
        <dbReference type="SAM" id="Phobius"/>
    </source>
</evidence>
<dbReference type="InterPro" id="IPR035985">
    <property type="entry name" value="Ubiquitin-activating_enz"/>
</dbReference>
<evidence type="ECO:0000256" key="8">
    <source>
        <dbReference type="ARBA" id="ARBA00022840"/>
    </source>
</evidence>
<comment type="similarity">
    <text evidence="3">Belongs to the ubiquitin-activating E1 family.</text>
</comment>
<dbReference type="InterPro" id="IPR018075">
    <property type="entry name" value="UBQ-activ_enz_E1"/>
</dbReference>
<name>D3BBR2_HETP5</name>
<dbReference type="InterPro" id="IPR000011">
    <property type="entry name" value="UBQ/SUMO-activ_enz_E1-like"/>
</dbReference>
<dbReference type="AlphaFoldDB" id="D3BBR2"/>
<dbReference type="PANTHER" id="PTHR10953">
    <property type="entry name" value="UBIQUITIN-ACTIVATING ENZYME E1"/>
    <property type="match status" value="1"/>
</dbReference>
<evidence type="ECO:0000256" key="2">
    <source>
        <dbReference type="ARBA" id="ARBA00004906"/>
    </source>
</evidence>
<dbReference type="Gene3D" id="1.10.10.2660">
    <property type="entry name" value="Ubiquitin-activating enzyme E1, SCCH domain"/>
    <property type="match status" value="1"/>
</dbReference>
<organism evidence="16 17">
    <name type="scientific">Heterostelium pallidum (strain ATCC 26659 / Pp 5 / PN500)</name>
    <name type="common">Cellular slime mold</name>
    <name type="synonym">Polysphondylium pallidum</name>
    <dbReference type="NCBI Taxonomy" id="670386"/>
    <lineage>
        <taxon>Eukaryota</taxon>
        <taxon>Amoebozoa</taxon>
        <taxon>Evosea</taxon>
        <taxon>Eumycetozoa</taxon>
        <taxon>Dictyostelia</taxon>
        <taxon>Acytosteliales</taxon>
        <taxon>Acytosteliaceae</taxon>
        <taxon>Heterostelium</taxon>
    </lineage>
</organism>
<feature type="domain" description="Ubiquitin-activating enzyme E1 FCCH" evidence="14">
    <location>
        <begin position="237"/>
        <end position="303"/>
    </location>
</feature>
<dbReference type="InterPro" id="IPR000594">
    <property type="entry name" value="ThiF_NAD_FAD-bd"/>
</dbReference>
<evidence type="ECO:0000256" key="7">
    <source>
        <dbReference type="ARBA" id="ARBA00022786"/>
    </source>
</evidence>
<evidence type="ECO:0000256" key="9">
    <source>
        <dbReference type="SAM" id="MobiDB-lite"/>
    </source>
</evidence>
<keyword evidence="6" id="KW-0547">Nucleotide-binding</keyword>
<keyword evidence="5" id="KW-0436">Ligase</keyword>
<reference evidence="16 17" key="1">
    <citation type="journal article" date="2011" name="Genome Res.">
        <title>Phylogeny-wide analysis of social amoeba genomes highlights ancient origins for complex intercellular communication.</title>
        <authorList>
            <person name="Heidel A.J."/>
            <person name="Lawal H.M."/>
            <person name="Felder M."/>
            <person name="Schilde C."/>
            <person name="Helps N.R."/>
            <person name="Tunggal B."/>
            <person name="Rivero F."/>
            <person name="John U."/>
            <person name="Schleicher M."/>
            <person name="Eichinger L."/>
            <person name="Platzer M."/>
            <person name="Noegel A.A."/>
            <person name="Schaap P."/>
            <person name="Gloeckner G."/>
        </authorList>
    </citation>
    <scope>NUCLEOTIDE SEQUENCE [LARGE SCALE GENOMIC DNA]</scope>
    <source>
        <strain evidence="17">ATCC 26659 / Pp 5 / PN500</strain>
    </source>
</reference>
<keyword evidence="7" id="KW-0833">Ubl conjugation pathway</keyword>
<sequence length="1185" mass="134010">MFTSFEVYKPTKLEIAQCFGKLNTAYKHPFKYIIMDVEMITTSSMNTSTSTTPSSSSTTSTPSSLQNGNDYLSFRDNSLDDTLYSRQRYVLGDFAMSRLSKGDVLISGIGGVGLEIAKNLVLAGVKSLTLHDQSNISIDDLSTQFYVDNKDLINLTDDNNNNVNRANYTLPKIAELNPYVKINEFCREHSIAFLSADTSGLLGWVFADFGANFTVYDKNGEDLKETFISSISNAPSAIVTCMEGQMHGLESGDLVKFREIQGMTELNEQTFKVEVLNPYSFSIDCNTTNYSIYSRGGIISDVKQPLTFSFKSLKESIESPEYLDFNLLKENGQRHLARLTLSQYKERFGCYPGSWSQIDAKTMIELAGQINSKLGIVSTVDEDVIKTVSMTSCGNICPLVSIIGGFTAQECLKSMTGKFSPLKQWLYIDAFELYNKEEDALNEQQLTTDFVASGQLNSRRSHSQLLALGLNKCKILENTKLFMIGSGAIGCEMLKNYALLGVGCGADGMVTITDNDLIEKSNLNRQFLFRNHDINSPKSKTAALAAKAMNPALNVDPRQDKLDVNSEHIYTSQFYERQNIIVSALDNVEARLYVDTKCVANRKPLLESGTLGTKGHTQVIIPDLTESYSSTKDPNEKQTPFCTLKSFPSTIDHCIQWSRDKFEKLFCINPSELDKFINESDYITKLLNSQVNNKIAICKSLSKMMSQYPQSFEDCIRYARVKFEKLYNHNVLQLLKAYPIDMKTKEGVPFWTLPKRPPAIISFNRDDSCHFNFLVETALLWANIFNIETTEDYRQFAYKYCDQVVVPEFKAKNKVIISDEKAAAPIETFSYEQFIELTKTLEQQLIKMKSNSNSRQQTTQLNPQDFEKDNDANHHIDFITACANMRARVYKIEEVDRFKVKLIAGKIIPAIATTTSVVSGLVALELIKVLFSGIYQNTSMIFMAALPFHRKRLSMQRGVHFHLQAAKLGDQTQTIPFISETLNNSPESCIGTLGLSVTSWVMVFIIFIKQSITKFMINNSPFTSSFDTFWTDSRKEAFNKITSITGTISAFSLTGVASFQYKNLPIPHIIFALLFFFGGLAYIILQTILDYNISSFSRNMIRLRIFLSGLCLAFIIPYAILQFIDEYWFSNISALFEILSAATLFVYFMTYIHEFGQFEMSLDFHYKQNTEKSVLLKNSNRYYQQ</sequence>
<feature type="domain" description="CWH43-like N-terminal" evidence="12">
    <location>
        <begin position="971"/>
        <end position="1157"/>
    </location>
</feature>
<dbReference type="GeneID" id="31361415"/>
<dbReference type="UniPathway" id="UPA00143"/>
<keyword evidence="8" id="KW-0067">ATP-binding</keyword>
<dbReference type="Gene3D" id="3.40.50.720">
    <property type="entry name" value="NAD(P)-binding Rossmann-like Domain"/>
    <property type="match status" value="2"/>
</dbReference>